<evidence type="ECO:0000259" key="3">
    <source>
        <dbReference type="Pfam" id="PF12682"/>
    </source>
</evidence>
<dbReference type="Pfam" id="PF12682">
    <property type="entry name" value="Flavodoxin_4"/>
    <property type="match status" value="1"/>
</dbReference>
<reference evidence="6 7" key="1">
    <citation type="submission" date="2018-08" db="EMBL/GenBank/DDBJ databases">
        <title>A genome reference for cultivated species of the human gut microbiota.</title>
        <authorList>
            <person name="Zou Y."/>
            <person name="Xue W."/>
            <person name="Luo G."/>
        </authorList>
    </citation>
    <scope>NUCLEOTIDE SEQUENCE [LARGE SCALE GENOMIC DNA]</scope>
    <source>
        <strain evidence="5 7">AM09-9</strain>
        <strain evidence="4 6">TF11-7</strain>
    </source>
</reference>
<dbReference type="AlphaFoldDB" id="A0A3E4LJ10"/>
<keyword evidence="2" id="KW-0732">Signal</keyword>
<dbReference type="SUPFAM" id="SSF52218">
    <property type="entry name" value="Flavoproteins"/>
    <property type="match status" value="1"/>
</dbReference>
<dbReference type="PROSITE" id="PS51257">
    <property type="entry name" value="PROKAR_LIPOPROTEIN"/>
    <property type="match status" value="1"/>
</dbReference>
<dbReference type="GO" id="GO:0016651">
    <property type="term" value="F:oxidoreductase activity, acting on NAD(P)H"/>
    <property type="evidence" value="ECO:0007669"/>
    <property type="project" value="UniProtKB-ARBA"/>
</dbReference>
<dbReference type="PANTHER" id="PTHR39201:SF1">
    <property type="entry name" value="FLAVODOXIN-LIKE DOMAIN-CONTAINING PROTEIN"/>
    <property type="match status" value="1"/>
</dbReference>
<dbReference type="Proteomes" id="UP000285832">
    <property type="component" value="Unassembled WGS sequence"/>
</dbReference>
<dbReference type="RefSeq" id="WP_023921295.1">
    <property type="nucleotide sequence ID" value="NZ_CABKOA010000047.1"/>
</dbReference>
<dbReference type="GeneID" id="77335377"/>
<evidence type="ECO:0000256" key="1">
    <source>
        <dbReference type="SAM" id="MobiDB-lite"/>
    </source>
</evidence>
<dbReference type="InterPro" id="IPR029039">
    <property type="entry name" value="Flavoprotein-like_sf"/>
</dbReference>
<sequence>MKKIISLFMVLTMVLSLAACSTNQSPSESTPEESSSQTNESTPTPSNTNGKNLVVYFSMPDNVDDSTVVIDGETLGNTQYMAYVIQETVGADIFRIEPETPYPTDHDELVDLASEEQSNNARPAIKDTIENFDTYENIFVGYPNWWGDMPMILYSFFDEYDFSGKTIIPFNTHGGSGFSGTISTIKELEPNAEVLDGKSISRNDIQDAEQEIVDWVNSLDLKQAEEQPDSSAEAQQPTMGRFLYLCRFGYE</sequence>
<organism evidence="4 6">
    <name type="scientific">[Ruminococcus] lactaris</name>
    <dbReference type="NCBI Taxonomy" id="46228"/>
    <lineage>
        <taxon>Bacteria</taxon>
        <taxon>Bacillati</taxon>
        <taxon>Bacillota</taxon>
        <taxon>Clostridia</taxon>
        <taxon>Lachnospirales</taxon>
        <taxon>Lachnospiraceae</taxon>
        <taxon>Mediterraneibacter</taxon>
    </lineage>
</organism>
<comment type="caution">
    <text evidence="4">The sequence shown here is derived from an EMBL/GenBank/DDBJ whole genome shotgun (WGS) entry which is preliminary data.</text>
</comment>
<proteinExistence type="predicted"/>
<evidence type="ECO:0000313" key="5">
    <source>
        <dbReference type="EMBL" id="RHJ58891.1"/>
    </source>
</evidence>
<feature type="compositionally biased region" description="Low complexity" evidence="1">
    <location>
        <begin position="22"/>
        <end position="49"/>
    </location>
</feature>
<gene>
    <name evidence="5" type="ORF">DW116_11420</name>
    <name evidence="4" type="ORF">DXD17_12870</name>
</gene>
<name>A0A3E4LJ10_9FIRM</name>
<feature type="region of interest" description="Disordered" evidence="1">
    <location>
        <begin position="22"/>
        <end position="51"/>
    </location>
</feature>
<feature type="domain" description="Flavodoxin-like" evidence="3">
    <location>
        <begin position="76"/>
        <end position="218"/>
    </location>
</feature>
<feature type="chain" id="PRO_5038303309" evidence="2">
    <location>
        <begin position="19"/>
        <end position="251"/>
    </location>
</feature>
<dbReference type="InterPro" id="IPR008254">
    <property type="entry name" value="Flavodoxin/NO_synth"/>
</dbReference>
<dbReference type="Proteomes" id="UP000260793">
    <property type="component" value="Unassembled WGS sequence"/>
</dbReference>
<dbReference type="EMBL" id="QSQN01000043">
    <property type="protein sequence ID" value="RGK37224.1"/>
    <property type="molecule type" value="Genomic_DNA"/>
</dbReference>
<accession>A0A3E4LJ10</accession>
<dbReference type="PANTHER" id="PTHR39201">
    <property type="entry name" value="EXPORTED PROTEIN-RELATED"/>
    <property type="match status" value="1"/>
</dbReference>
<protein>
    <submittedName>
        <fullName evidence="4">Flavodoxin</fullName>
    </submittedName>
</protein>
<evidence type="ECO:0000313" key="7">
    <source>
        <dbReference type="Proteomes" id="UP000285832"/>
    </source>
</evidence>
<dbReference type="GO" id="GO:0010181">
    <property type="term" value="F:FMN binding"/>
    <property type="evidence" value="ECO:0007669"/>
    <property type="project" value="InterPro"/>
</dbReference>
<evidence type="ECO:0000313" key="6">
    <source>
        <dbReference type="Proteomes" id="UP000260793"/>
    </source>
</evidence>
<dbReference type="EMBL" id="QRMI01000035">
    <property type="protein sequence ID" value="RHJ58891.1"/>
    <property type="molecule type" value="Genomic_DNA"/>
</dbReference>
<dbReference type="NCBIfam" id="NF005389">
    <property type="entry name" value="PRK06934.1"/>
    <property type="match status" value="1"/>
</dbReference>
<evidence type="ECO:0000313" key="4">
    <source>
        <dbReference type="EMBL" id="RGK37224.1"/>
    </source>
</evidence>
<feature type="signal peptide" evidence="2">
    <location>
        <begin position="1"/>
        <end position="18"/>
    </location>
</feature>
<dbReference type="Gene3D" id="3.40.50.360">
    <property type="match status" value="1"/>
</dbReference>
<evidence type="ECO:0000256" key="2">
    <source>
        <dbReference type="SAM" id="SignalP"/>
    </source>
</evidence>